<gene>
    <name evidence="1" type="ordered locus">Oter_4470</name>
</gene>
<name>B1ZQ22_OPITP</name>
<dbReference type="HOGENOM" id="CLU_515646_0_0_0"/>
<keyword evidence="2" id="KW-1185">Reference proteome</keyword>
<dbReference type="KEGG" id="ote:Oter_4470"/>
<accession>B1ZQ22</accession>
<dbReference type="EMBL" id="CP001032">
    <property type="protein sequence ID" value="ACB77741.1"/>
    <property type="molecule type" value="Genomic_DNA"/>
</dbReference>
<dbReference type="RefSeq" id="WP_012377255.1">
    <property type="nucleotide sequence ID" value="NC_010571.1"/>
</dbReference>
<dbReference type="Proteomes" id="UP000007013">
    <property type="component" value="Chromosome"/>
</dbReference>
<protein>
    <submittedName>
        <fullName evidence="1">Uncharacterized protein</fullName>
    </submittedName>
</protein>
<evidence type="ECO:0000313" key="1">
    <source>
        <dbReference type="EMBL" id="ACB77741.1"/>
    </source>
</evidence>
<reference evidence="1 2" key="1">
    <citation type="journal article" date="2011" name="J. Bacteriol.">
        <title>Genome sequence of the verrucomicrobium Opitutus terrae PB90-1, an abundant inhabitant of rice paddy soil ecosystems.</title>
        <authorList>
            <person name="van Passel M.W."/>
            <person name="Kant R."/>
            <person name="Palva A."/>
            <person name="Copeland A."/>
            <person name="Lucas S."/>
            <person name="Lapidus A."/>
            <person name="Glavina del Rio T."/>
            <person name="Pitluck S."/>
            <person name="Goltsman E."/>
            <person name="Clum A."/>
            <person name="Sun H."/>
            <person name="Schmutz J."/>
            <person name="Larimer F.W."/>
            <person name="Land M.L."/>
            <person name="Hauser L."/>
            <person name="Kyrpides N."/>
            <person name="Mikhailova N."/>
            <person name="Richardson P.P."/>
            <person name="Janssen P.H."/>
            <person name="de Vos W.M."/>
            <person name="Smidt H."/>
        </authorList>
    </citation>
    <scope>NUCLEOTIDE SEQUENCE [LARGE SCALE GENOMIC DNA]</scope>
    <source>
        <strain evidence="2">DSM 11246 / JCM 15787 / PB90-1</strain>
    </source>
</reference>
<sequence>MQVELLGLARIIKPSAEMTTVIRAEARAHMLGRFQVGTYIDSTAANAILQHQYDFYAARLLHTVSRIAGRESLEFALAQYDQAALVLHGKDIDDAHARERWLEHEGDFRRAMKHLAELITINGPATPRPSKQEWCVAMDFCLLATETMASLSEMSHRVHGIFAEGATLTIHPDGNGLDWEVHIGGKFAGYDQRIADRVARDRQHRMNFFEGRQFDVHTDKHAEILNSAFESEFGWSYARFISALWHLIDGAVPAPGAIPTLFINRRTIEALFASHGEPARAVTAMLDGFTVTSERMRAEKRVLWNPKQEHRAYRRGFYAFPDPTGPHLAFSREMARENLIQLVNGVCYKRLPSEWKTARIGSALEVLSKKASDWFEAEVRRNLGSVGISGRGFTKQVNLQGRPLQIPPQVGEIDFLGVDKSHNLLVIVEAKMTFTGLEAKYWRDDVEAFVSGRDSYATKFRKKVAWVEACRNELAGLLGLETTPQIAAAMVTLYPCIAEMFIPDFPCISLAELMLDFKKDAKWPYPTR</sequence>
<dbReference type="OrthoDB" id="1340340at2"/>
<organism evidence="1 2">
    <name type="scientific">Opitutus terrae (strain DSM 11246 / JCM 15787 / PB90-1)</name>
    <dbReference type="NCBI Taxonomy" id="452637"/>
    <lineage>
        <taxon>Bacteria</taxon>
        <taxon>Pseudomonadati</taxon>
        <taxon>Verrucomicrobiota</taxon>
        <taxon>Opitutia</taxon>
        <taxon>Opitutales</taxon>
        <taxon>Opitutaceae</taxon>
        <taxon>Opitutus</taxon>
    </lineage>
</organism>
<dbReference type="STRING" id="452637.Oter_4470"/>
<dbReference type="AlphaFoldDB" id="B1ZQ22"/>
<evidence type="ECO:0000313" key="2">
    <source>
        <dbReference type="Proteomes" id="UP000007013"/>
    </source>
</evidence>
<proteinExistence type="predicted"/>